<dbReference type="Proteomes" id="UP000287166">
    <property type="component" value="Unassembled WGS sequence"/>
</dbReference>
<dbReference type="InParanoid" id="A0A401H6B8"/>
<dbReference type="EMBL" id="BFAD01000017">
    <property type="protein sequence ID" value="GBE89964.1"/>
    <property type="molecule type" value="Genomic_DNA"/>
</dbReference>
<proteinExistence type="predicted"/>
<organism evidence="1 2">
    <name type="scientific">Sparassis crispa</name>
    <dbReference type="NCBI Taxonomy" id="139825"/>
    <lineage>
        <taxon>Eukaryota</taxon>
        <taxon>Fungi</taxon>
        <taxon>Dikarya</taxon>
        <taxon>Basidiomycota</taxon>
        <taxon>Agaricomycotina</taxon>
        <taxon>Agaricomycetes</taxon>
        <taxon>Polyporales</taxon>
        <taxon>Sparassidaceae</taxon>
        <taxon>Sparassis</taxon>
    </lineage>
</organism>
<evidence type="ECO:0000313" key="1">
    <source>
        <dbReference type="EMBL" id="GBE89964.1"/>
    </source>
</evidence>
<sequence length="184" mass="21727">MRSEQNRRQYIAHEEYYPTPFTKPLPNVLCIFMEYARQDFPLCFRSVVAESPNLGLWTHPYTFKAPNNTWSLRVLHGVVKQIHTFQWNELVRQGQEQYYESWRDDTRWDASAAGAREELCMRMAAWRSASENVRGNVLGDIYLEWGAKIICCLSKELDVRCKGVSAYDEEHHDGKLPFQRMNMR</sequence>
<name>A0A401H6B8_9APHY</name>
<keyword evidence="2" id="KW-1185">Reference proteome</keyword>
<comment type="caution">
    <text evidence="1">The sequence shown here is derived from an EMBL/GenBank/DDBJ whole genome shotgun (WGS) entry which is preliminary data.</text>
</comment>
<gene>
    <name evidence="1" type="ORF">SCP_1702900</name>
</gene>
<evidence type="ECO:0000313" key="2">
    <source>
        <dbReference type="Proteomes" id="UP000287166"/>
    </source>
</evidence>
<dbReference type="STRING" id="139825.A0A401H6B8"/>
<reference evidence="1 2" key="1">
    <citation type="journal article" date="2018" name="Sci. Rep.">
        <title>Genome sequence of the cauliflower mushroom Sparassis crispa (Hanabiratake) and its association with beneficial usage.</title>
        <authorList>
            <person name="Kiyama R."/>
            <person name="Furutani Y."/>
            <person name="Kawaguchi K."/>
            <person name="Nakanishi T."/>
        </authorList>
    </citation>
    <scope>NUCLEOTIDE SEQUENCE [LARGE SCALE GENOMIC DNA]</scope>
</reference>
<protein>
    <submittedName>
        <fullName evidence="1">Uncharacterized protein</fullName>
    </submittedName>
</protein>
<dbReference type="GeneID" id="38786881"/>
<dbReference type="RefSeq" id="XP_027620877.1">
    <property type="nucleotide sequence ID" value="XM_027765076.1"/>
</dbReference>
<dbReference type="AlphaFoldDB" id="A0A401H6B8"/>
<accession>A0A401H6B8</accession>
<dbReference type="OrthoDB" id="2794748at2759"/>